<dbReference type="HOGENOM" id="CLU_015091_2_2_1"/>
<dbReference type="AlphaFoldDB" id="A0A0C3P2J4"/>
<keyword evidence="1" id="KW-0472">Membrane</keyword>
<protein>
    <recommendedName>
        <fullName evidence="4">WW domain-containing protein</fullName>
    </recommendedName>
</protein>
<dbReference type="OrthoDB" id="2657661at2759"/>
<evidence type="ECO:0008006" key="4">
    <source>
        <dbReference type="Google" id="ProtNLM"/>
    </source>
</evidence>
<keyword evidence="3" id="KW-1185">Reference proteome</keyword>
<accession>A0A0C3P2J4</accession>
<feature type="transmembrane region" description="Helical" evidence="1">
    <location>
        <begin position="505"/>
        <end position="533"/>
    </location>
</feature>
<evidence type="ECO:0000313" key="3">
    <source>
        <dbReference type="Proteomes" id="UP000053257"/>
    </source>
</evidence>
<proteinExistence type="predicted"/>
<evidence type="ECO:0000313" key="2">
    <source>
        <dbReference type="EMBL" id="KIP12134.1"/>
    </source>
</evidence>
<evidence type="ECO:0000256" key="1">
    <source>
        <dbReference type="SAM" id="Phobius"/>
    </source>
</evidence>
<keyword evidence="1" id="KW-0812">Transmembrane</keyword>
<dbReference type="Proteomes" id="UP000053257">
    <property type="component" value="Unassembled WGS sequence"/>
</dbReference>
<keyword evidence="1" id="KW-1133">Transmembrane helix</keyword>
<reference evidence="2 3" key="1">
    <citation type="journal article" date="2014" name="PLoS Genet.">
        <title>Analysis of the Phlebiopsis gigantea genome, transcriptome and secretome provides insight into its pioneer colonization strategies of wood.</title>
        <authorList>
            <person name="Hori C."/>
            <person name="Ishida T."/>
            <person name="Igarashi K."/>
            <person name="Samejima M."/>
            <person name="Suzuki H."/>
            <person name="Master E."/>
            <person name="Ferreira P."/>
            <person name="Ruiz-Duenas F.J."/>
            <person name="Held B."/>
            <person name="Canessa P."/>
            <person name="Larrondo L.F."/>
            <person name="Schmoll M."/>
            <person name="Druzhinina I.S."/>
            <person name="Kubicek C.P."/>
            <person name="Gaskell J.A."/>
            <person name="Kersten P."/>
            <person name="St John F."/>
            <person name="Glasner J."/>
            <person name="Sabat G."/>
            <person name="Splinter BonDurant S."/>
            <person name="Syed K."/>
            <person name="Yadav J."/>
            <person name="Mgbeahuruike A.C."/>
            <person name="Kovalchuk A."/>
            <person name="Asiegbu F.O."/>
            <person name="Lackner G."/>
            <person name="Hoffmeister D."/>
            <person name="Rencoret J."/>
            <person name="Gutierrez A."/>
            <person name="Sun H."/>
            <person name="Lindquist E."/>
            <person name="Barry K."/>
            <person name="Riley R."/>
            <person name="Grigoriev I.V."/>
            <person name="Henrissat B."/>
            <person name="Kues U."/>
            <person name="Berka R.M."/>
            <person name="Martinez A.T."/>
            <person name="Covert S.F."/>
            <person name="Blanchette R.A."/>
            <person name="Cullen D."/>
        </authorList>
    </citation>
    <scope>NUCLEOTIDE SEQUENCE [LARGE SCALE GENOMIC DNA]</scope>
    <source>
        <strain evidence="2 3">11061_1 CR5-6</strain>
    </source>
</reference>
<gene>
    <name evidence="2" type="ORF">PHLGIDRAFT_113920</name>
</gene>
<organism evidence="2 3">
    <name type="scientific">Phlebiopsis gigantea (strain 11061_1 CR5-6)</name>
    <name type="common">White-rot fungus</name>
    <name type="synonym">Peniophora gigantea</name>
    <dbReference type="NCBI Taxonomy" id="745531"/>
    <lineage>
        <taxon>Eukaryota</taxon>
        <taxon>Fungi</taxon>
        <taxon>Dikarya</taxon>
        <taxon>Basidiomycota</taxon>
        <taxon>Agaricomycotina</taxon>
        <taxon>Agaricomycetes</taxon>
        <taxon>Polyporales</taxon>
        <taxon>Phanerochaetaceae</taxon>
        <taxon>Phlebiopsis</taxon>
    </lineage>
</organism>
<sequence>MSSSPPPTNQVIPMFTNYITTSPTKMRKSFSLSASLAESVEEEILPPSLSGNAADPMRHTATPSQTLRIVPYSPEDISATKYKRSVFHPSDPNDSKVQKIQPLQRRFKKPTPPPGWVMHICPEGQRYFHHKKKSVVTLTNLCGSEPENLKHISAAADKLWTRFQETTSGAGRPFVQRDRSNTIQSTSTIDETEGFTEENVAEDDAELCLQIMEDSDGETIMAYYFASMAEQSVFWLDEVDTSIVTSWERAVVTESHLEHAVRSQFWSHVETFPNHRGLPGDVVQDLKDVYTYGLCDYITSETSMFPYDPETVNSLTKSLERIRENEPNGSTTFVVARLFYAVHRERFLSFWGEEGARLDRQTSAFAESIHKPRSLWFNLISPFLFFMPLVYMNELDKLYVDQSVHYYFWRQFITGLRRDWDNSITPATVLLSANVGFLAINSIDVNSPNKSAAQISSYISAILSLFIYIVCQILTRHHRHEGHSQANKAIDYITKREGRLIGLQAVALAFSLPTALFLWSMLTFLAAMMFVFFDDTSAATRISVGVVLAVLGVMIALLLYLERESTISGEGSYIRLFNFFRETLKSWGARLKPQKSESLEKEVEEKVENDEQLEKVKPVNKLLGRILFREPRKTHSMADTESTYVESINSTVSKN</sequence>
<dbReference type="EMBL" id="KN840441">
    <property type="protein sequence ID" value="KIP12134.1"/>
    <property type="molecule type" value="Genomic_DNA"/>
</dbReference>
<feature type="transmembrane region" description="Helical" evidence="1">
    <location>
        <begin position="455"/>
        <end position="475"/>
    </location>
</feature>
<name>A0A0C3P2J4_PHLG1</name>
<feature type="transmembrane region" description="Helical" evidence="1">
    <location>
        <begin position="539"/>
        <end position="561"/>
    </location>
</feature>